<dbReference type="InterPro" id="IPR011623">
    <property type="entry name" value="7TMR_DISM_rcpt_extracell_dom1"/>
</dbReference>
<dbReference type="CDD" id="cd00082">
    <property type="entry name" value="HisKA"/>
    <property type="match status" value="1"/>
</dbReference>
<gene>
    <name evidence="6" type="ORF">HMJ29_10350</name>
</gene>
<dbReference type="Pfam" id="PF07695">
    <property type="entry name" value="7TMR-DISM_7TM"/>
    <property type="match status" value="1"/>
</dbReference>
<dbReference type="Gene3D" id="3.30.565.10">
    <property type="entry name" value="Histidine kinase-like ATPase, C-terminal domain"/>
    <property type="match status" value="1"/>
</dbReference>
<evidence type="ECO:0000256" key="1">
    <source>
        <dbReference type="ARBA" id="ARBA00000085"/>
    </source>
</evidence>
<feature type="transmembrane region" description="Helical" evidence="4">
    <location>
        <begin position="386"/>
        <end position="404"/>
    </location>
</feature>
<keyword evidence="4" id="KW-1133">Transmembrane helix</keyword>
<feature type="transmembrane region" description="Helical" evidence="4">
    <location>
        <begin position="252"/>
        <end position="275"/>
    </location>
</feature>
<dbReference type="SMART" id="SM00388">
    <property type="entry name" value="HisKA"/>
    <property type="match status" value="1"/>
</dbReference>
<evidence type="ECO:0000256" key="2">
    <source>
        <dbReference type="ARBA" id="ARBA00012438"/>
    </source>
</evidence>
<feature type="transmembrane region" description="Helical" evidence="4">
    <location>
        <begin position="354"/>
        <end position="371"/>
    </location>
</feature>
<organism evidence="6 7">
    <name type="scientific">Hymenobacter taeanensis</name>
    <dbReference type="NCBI Taxonomy" id="2735321"/>
    <lineage>
        <taxon>Bacteria</taxon>
        <taxon>Pseudomonadati</taxon>
        <taxon>Bacteroidota</taxon>
        <taxon>Cytophagia</taxon>
        <taxon>Cytophagales</taxon>
        <taxon>Hymenobacteraceae</taxon>
        <taxon>Hymenobacter</taxon>
    </lineage>
</organism>
<dbReference type="InterPro" id="IPR005467">
    <property type="entry name" value="His_kinase_dom"/>
</dbReference>
<comment type="catalytic activity">
    <reaction evidence="1">
        <text>ATP + protein L-histidine = ADP + protein N-phospho-L-histidine.</text>
        <dbReference type="EC" id="2.7.13.3"/>
    </reaction>
</comment>
<dbReference type="GO" id="GO:0000155">
    <property type="term" value="F:phosphorelay sensor kinase activity"/>
    <property type="evidence" value="ECO:0007669"/>
    <property type="project" value="InterPro"/>
</dbReference>
<dbReference type="PANTHER" id="PTHR43065">
    <property type="entry name" value="SENSOR HISTIDINE KINASE"/>
    <property type="match status" value="1"/>
</dbReference>
<dbReference type="PRINTS" id="PR00344">
    <property type="entry name" value="BCTRLSENSOR"/>
</dbReference>
<dbReference type="Gene3D" id="2.60.40.2380">
    <property type="match status" value="1"/>
</dbReference>
<reference evidence="6 7" key="1">
    <citation type="submission" date="2020-05" db="EMBL/GenBank/DDBJ databases">
        <title>Complete genome sequence of Hymenobacter sp. TS19 in Coasted Sand Dune.</title>
        <authorList>
            <person name="Lee J.-H."/>
            <person name="Jung J.-H."/>
            <person name="Jeong S."/>
            <person name="Zhao L."/>
            <person name="Kim M.-K."/>
            <person name="Seo H.-S."/>
            <person name="Lim S."/>
        </authorList>
    </citation>
    <scope>NUCLEOTIDE SEQUENCE [LARGE SCALE GENOMIC DNA]</scope>
    <source>
        <strain evidence="6 7">TS19</strain>
    </source>
</reference>
<keyword evidence="3" id="KW-0597">Phosphoprotein</keyword>
<dbReference type="EMBL" id="CP053538">
    <property type="protein sequence ID" value="QJX47316.1"/>
    <property type="molecule type" value="Genomic_DNA"/>
</dbReference>
<feature type="transmembrane region" description="Helical" evidence="4">
    <location>
        <begin position="190"/>
        <end position="210"/>
    </location>
</feature>
<dbReference type="SUPFAM" id="SSF47384">
    <property type="entry name" value="Homodimeric domain of signal transducing histidine kinase"/>
    <property type="match status" value="1"/>
</dbReference>
<keyword evidence="7" id="KW-1185">Reference proteome</keyword>
<sequence>MAYLSSSISMEYSSRLPLPPDTLQLRDTAAVFRPPALQYCLESSVHPGSGAGVAALWAGGRFQPVGRRVFQAGFTQDRLWLRAVVVNSLSRRARFVWSLYSFVDSATLFVQPGGRGIPRYAAGTNCRLVAARRPFAARPHCLPFWLEPHERAVLYLAVDNHTGAYYLPTRFASAEGFMVHEYNLLFTSNWSWLLGLFLSSVLLNLLLYFLLHDPIHLWYAAYVLFGTWFLIMEDGLDGGLLSQRAYALGWQLGQYGVMLLAMACGLRIMALFLRLRQGWPRLWWLSIGLSVGAATYVLAYALFYQEALQAGPQVLAMLNGGREAMLWLLLLGGCFIVFTVWAKGRKPQRQLARLYGLTYFFFFAGASNFLLNHTGWFNIHLVEPNALAWGLTLELLTLSGLLTVRFRNSQRQNAELRLRQAHERAAASHRLIAAQEHEKQALLAQKNETLEHEVNQRTQELQHSLTDLRATQAQLIQKEKMASLGELTAGIAHEMQNPLNFVNNFAEVSTELLADLKEAQAAGDAAEVTALADDIHQNLAKIHQHGQRAAGIVRGMLEHSQTRAGERRSTDLNRLCDEYLHLAYQGLRAKDESFTAELSTDYLADLPEVLVVSTDVGRVLLNLFANAFYAVRQRQQAGNEGYQAQVRVRTLVLHQQVQIQVTDNGMGMTPEVQAKIFQPFFTTKPPGEGTGLGLSLSHDIIAQGHGGTLTVESRPGAGATFTVSLPLNGLA</sequence>
<dbReference type="SMART" id="SM00387">
    <property type="entry name" value="HATPase_c"/>
    <property type="match status" value="1"/>
</dbReference>
<evidence type="ECO:0000256" key="3">
    <source>
        <dbReference type="ARBA" id="ARBA00022553"/>
    </source>
</evidence>
<feature type="transmembrane region" description="Helical" evidence="4">
    <location>
        <begin position="324"/>
        <end position="342"/>
    </location>
</feature>
<dbReference type="InterPro" id="IPR036890">
    <property type="entry name" value="HATPase_C_sf"/>
</dbReference>
<dbReference type="InterPro" id="IPR003594">
    <property type="entry name" value="HATPase_dom"/>
</dbReference>
<feature type="transmembrane region" description="Helical" evidence="4">
    <location>
        <begin position="282"/>
        <end position="304"/>
    </location>
</feature>
<dbReference type="PROSITE" id="PS50109">
    <property type="entry name" value="HIS_KIN"/>
    <property type="match status" value="1"/>
</dbReference>
<dbReference type="InterPro" id="IPR004358">
    <property type="entry name" value="Sig_transdc_His_kin-like_C"/>
</dbReference>
<dbReference type="Gene3D" id="1.10.287.130">
    <property type="match status" value="1"/>
</dbReference>
<evidence type="ECO:0000313" key="6">
    <source>
        <dbReference type="EMBL" id="QJX47316.1"/>
    </source>
</evidence>
<dbReference type="EC" id="2.7.13.3" evidence="2"/>
<keyword evidence="4" id="KW-0472">Membrane</keyword>
<dbReference type="KEGG" id="hts:HMJ29_10350"/>
<feature type="transmembrane region" description="Helical" evidence="4">
    <location>
        <begin position="217"/>
        <end position="232"/>
    </location>
</feature>
<dbReference type="AlphaFoldDB" id="A0A6M6BGG0"/>
<dbReference type="Pfam" id="PF00512">
    <property type="entry name" value="HisKA"/>
    <property type="match status" value="1"/>
</dbReference>
<dbReference type="PANTHER" id="PTHR43065:SF42">
    <property type="entry name" value="TWO-COMPONENT SENSOR PPRA"/>
    <property type="match status" value="1"/>
</dbReference>
<dbReference type="Pfam" id="PF07696">
    <property type="entry name" value="7TMR-DISMED2"/>
    <property type="match status" value="1"/>
</dbReference>
<dbReference type="RefSeq" id="WP_171591408.1">
    <property type="nucleotide sequence ID" value="NZ_CP053538.1"/>
</dbReference>
<accession>A0A6M6BGG0</accession>
<dbReference type="InterPro" id="IPR036097">
    <property type="entry name" value="HisK_dim/P_sf"/>
</dbReference>
<protein>
    <recommendedName>
        <fullName evidence="2">histidine kinase</fullName>
        <ecNumber evidence="2">2.7.13.3</ecNumber>
    </recommendedName>
</protein>
<dbReference type="InterPro" id="IPR003661">
    <property type="entry name" value="HisK_dim/P_dom"/>
</dbReference>
<dbReference type="Pfam" id="PF02518">
    <property type="entry name" value="HATPase_c"/>
    <property type="match status" value="1"/>
</dbReference>
<dbReference type="Proteomes" id="UP000501623">
    <property type="component" value="Chromosome"/>
</dbReference>
<dbReference type="InterPro" id="IPR011622">
    <property type="entry name" value="7TMR_DISM_rcpt_extracell_dom2"/>
</dbReference>
<evidence type="ECO:0000313" key="7">
    <source>
        <dbReference type="Proteomes" id="UP000501623"/>
    </source>
</evidence>
<evidence type="ECO:0000259" key="5">
    <source>
        <dbReference type="PROSITE" id="PS50109"/>
    </source>
</evidence>
<name>A0A6M6BGG0_9BACT</name>
<keyword evidence="4" id="KW-0812">Transmembrane</keyword>
<feature type="domain" description="Histidine kinase" evidence="5">
    <location>
        <begin position="490"/>
        <end position="729"/>
    </location>
</feature>
<proteinExistence type="predicted"/>
<dbReference type="SUPFAM" id="SSF55874">
    <property type="entry name" value="ATPase domain of HSP90 chaperone/DNA topoisomerase II/histidine kinase"/>
    <property type="match status" value="1"/>
</dbReference>
<evidence type="ECO:0000256" key="4">
    <source>
        <dbReference type="SAM" id="Phobius"/>
    </source>
</evidence>